<evidence type="ECO:0000256" key="3">
    <source>
        <dbReference type="RuleBase" id="RU361203"/>
    </source>
</evidence>
<keyword evidence="1 3" id="KW-0732">Signal</keyword>
<dbReference type="InterPro" id="IPR041792">
    <property type="entry name" value="MPP_PAP"/>
</dbReference>
<comment type="similarity">
    <text evidence="3">Belongs to the metallophosphoesterase superfamily. Purple acid phosphatase family.</text>
</comment>
<organism evidence="7 10">
    <name type="scientific">Cafeteria roenbergensis</name>
    <name type="common">Marine flagellate</name>
    <dbReference type="NCBI Taxonomy" id="33653"/>
    <lineage>
        <taxon>Eukaryota</taxon>
        <taxon>Sar</taxon>
        <taxon>Stramenopiles</taxon>
        <taxon>Bigyra</taxon>
        <taxon>Opalozoa</taxon>
        <taxon>Bicosoecida</taxon>
        <taxon>Cafeteriaceae</taxon>
        <taxon>Cafeteria</taxon>
    </lineage>
</organism>
<comment type="caution">
    <text evidence="7">The sequence shown here is derived from an EMBL/GenBank/DDBJ whole genome shotgun (WGS) entry which is preliminary data.</text>
</comment>
<dbReference type="InterPro" id="IPR029052">
    <property type="entry name" value="Metallo-depent_PP-like"/>
</dbReference>
<dbReference type="InterPro" id="IPR015914">
    <property type="entry name" value="PAPs_N"/>
</dbReference>
<name>A0A5A8DCU0_CAFRO</name>
<proteinExistence type="inferred from homology"/>
<evidence type="ECO:0000259" key="5">
    <source>
        <dbReference type="Pfam" id="PF14008"/>
    </source>
</evidence>
<feature type="chain" id="PRO_5033903025" description="Purple acid phosphatase" evidence="3">
    <location>
        <begin position="23"/>
        <end position="457"/>
    </location>
</feature>
<evidence type="ECO:0000256" key="2">
    <source>
        <dbReference type="ARBA" id="ARBA00023180"/>
    </source>
</evidence>
<dbReference type="CDD" id="cd00839">
    <property type="entry name" value="MPP_PAPs"/>
    <property type="match status" value="1"/>
</dbReference>
<dbReference type="GO" id="GO:0046872">
    <property type="term" value="F:metal ion binding"/>
    <property type="evidence" value="ECO:0007669"/>
    <property type="project" value="InterPro"/>
</dbReference>
<dbReference type="Gene3D" id="2.60.40.380">
    <property type="entry name" value="Purple acid phosphatase-like, N-terminal"/>
    <property type="match status" value="1"/>
</dbReference>
<evidence type="ECO:0000259" key="4">
    <source>
        <dbReference type="Pfam" id="PF00149"/>
    </source>
</evidence>
<feature type="signal peptide" evidence="3">
    <location>
        <begin position="1"/>
        <end position="22"/>
    </location>
</feature>
<evidence type="ECO:0000313" key="10">
    <source>
        <dbReference type="Proteomes" id="UP000325113"/>
    </source>
</evidence>
<dbReference type="PANTHER" id="PTHR45867:SF3">
    <property type="entry name" value="ACID PHOSPHATASE TYPE 7"/>
    <property type="match status" value="1"/>
</dbReference>
<feature type="domain" description="Purple acid phosphatase N-terminal" evidence="6">
    <location>
        <begin position="47"/>
        <end position="136"/>
    </location>
</feature>
<evidence type="ECO:0000313" key="8">
    <source>
        <dbReference type="EMBL" id="KAA0167670.1"/>
    </source>
</evidence>
<sequence length="457" mass="49239">MPSVSCALAAAAALLLANPVAGGVMPPPRDVARYKWLVNAGSNASEPQQVHASFGEDPMTSLQFVWSTRTAADTILRFGEAGKPMTSIANGTSTPFDEPVQFIHRAAATGLRAGTTYSYVVGSPAGGWSNVSTMTTAPVPGSPEAGALVFAVYGDMGLDNERSLAWLVKDVEAGAFDAVLHVGDLGYDLDSDGGLRGDAFMNSIAPITARVPYHTMPGNHEIEGGTFKAYRSRFWMPASNDALYHSIDVGNAHFSMISSEMYFAISEYGLLMMPEQFTWLEKDLAAVDRTKSPWLVLMLHRPMYCQDDDSQGDACHTLTNPTRVGYFGQYALEPLLLKYGVDLVVGAHEHFLGLSKVLYNNNASTAAMSNQTDGSILFRNPGAPVHILAGSAGCPEKLDVLSPTQPEWSAGAWDVYGYGYLSFPSASRATWSFRNDTDGSIINRLEFQQDHHGPFAA</sequence>
<dbReference type="InterPro" id="IPR025733">
    <property type="entry name" value="PAPs_C"/>
</dbReference>
<dbReference type="EC" id="3.1.3.2" evidence="3"/>
<protein>
    <recommendedName>
        <fullName evidence="3">Purple acid phosphatase</fullName>
        <ecNumber evidence="3">3.1.3.2</ecNumber>
    </recommendedName>
</protein>
<evidence type="ECO:0000256" key="1">
    <source>
        <dbReference type="ARBA" id="ARBA00022729"/>
    </source>
</evidence>
<dbReference type="Pfam" id="PF14008">
    <property type="entry name" value="Metallophos_C"/>
    <property type="match status" value="1"/>
</dbReference>
<keyword evidence="2" id="KW-0325">Glycoprotein</keyword>
<dbReference type="EMBL" id="VLTM01000030">
    <property type="protein sequence ID" value="KAA0162020.1"/>
    <property type="molecule type" value="Genomic_DNA"/>
</dbReference>
<dbReference type="GO" id="GO:0003993">
    <property type="term" value="F:acid phosphatase activity"/>
    <property type="evidence" value="ECO:0007669"/>
    <property type="project" value="UniProtKB-EC"/>
</dbReference>
<feature type="domain" description="Purple acid phosphatase C-terminal" evidence="5">
    <location>
        <begin position="383"/>
        <end position="442"/>
    </location>
</feature>
<dbReference type="AlphaFoldDB" id="A0A5A8DCU0"/>
<reference evidence="9 10" key="1">
    <citation type="submission" date="2019-07" db="EMBL/GenBank/DDBJ databases">
        <title>Genomes of Cafeteria roenbergensis.</title>
        <authorList>
            <person name="Fischer M.G."/>
            <person name="Hackl T."/>
            <person name="Roman M."/>
        </authorList>
    </citation>
    <scope>NUCLEOTIDE SEQUENCE [LARGE SCALE GENOMIC DNA]</scope>
    <source>
        <strain evidence="7 10">Cflag</strain>
        <strain evidence="8 9">RCC970-E3</strain>
    </source>
</reference>
<dbReference type="PANTHER" id="PTHR45867">
    <property type="entry name" value="PURPLE ACID PHOSPHATASE"/>
    <property type="match status" value="1"/>
</dbReference>
<dbReference type="InterPro" id="IPR008963">
    <property type="entry name" value="Purple_acid_Pase-like_N"/>
</dbReference>
<dbReference type="SUPFAM" id="SSF49363">
    <property type="entry name" value="Purple acid phosphatase, N-terminal domain"/>
    <property type="match status" value="1"/>
</dbReference>
<dbReference type="Pfam" id="PF00149">
    <property type="entry name" value="Metallophos"/>
    <property type="match status" value="1"/>
</dbReference>
<dbReference type="Proteomes" id="UP000325113">
    <property type="component" value="Unassembled WGS sequence"/>
</dbReference>
<gene>
    <name evidence="8" type="ORF">FNF28_02738</name>
    <name evidence="7" type="ORF">FNF31_03431</name>
</gene>
<dbReference type="Pfam" id="PF16656">
    <property type="entry name" value="Pur_ac_phosph_N"/>
    <property type="match status" value="1"/>
</dbReference>
<dbReference type="InterPro" id="IPR004843">
    <property type="entry name" value="Calcineurin-like_PHP"/>
</dbReference>
<dbReference type="EMBL" id="VLTL01000032">
    <property type="protein sequence ID" value="KAA0167670.1"/>
    <property type="molecule type" value="Genomic_DNA"/>
</dbReference>
<feature type="domain" description="Calcineurin-like phosphoesterase" evidence="4">
    <location>
        <begin position="150"/>
        <end position="350"/>
    </location>
</feature>
<keyword evidence="3" id="KW-0378">Hydrolase</keyword>
<dbReference type="SUPFAM" id="SSF56300">
    <property type="entry name" value="Metallo-dependent phosphatases"/>
    <property type="match status" value="1"/>
</dbReference>
<comment type="catalytic activity">
    <reaction evidence="3">
        <text>a phosphate monoester + H2O = an alcohol + phosphate</text>
        <dbReference type="Rhea" id="RHEA:15017"/>
        <dbReference type="ChEBI" id="CHEBI:15377"/>
        <dbReference type="ChEBI" id="CHEBI:30879"/>
        <dbReference type="ChEBI" id="CHEBI:43474"/>
        <dbReference type="ChEBI" id="CHEBI:67140"/>
        <dbReference type="EC" id="3.1.3.2"/>
    </reaction>
</comment>
<dbReference type="Proteomes" id="UP000324907">
    <property type="component" value="Unassembled WGS sequence"/>
</dbReference>
<dbReference type="Gene3D" id="3.60.21.10">
    <property type="match status" value="1"/>
</dbReference>
<accession>A0A5A8DCU0</accession>
<evidence type="ECO:0000313" key="9">
    <source>
        <dbReference type="Proteomes" id="UP000324907"/>
    </source>
</evidence>
<evidence type="ECO:0000259" key="6">
    <source>
        <dbReference type="Pfam" id="PF16656"/>
    </source>
</evidence>
<evidence type="ECO:0000313" key="7">
    <source>
        <dbReference type="EMBL" id="KAA0162020.1"/>
    </source>
</evidence>